<dbReference type="InterPro" id="IPR011981">
    <property type="entry name" value="DHPA_dOase_Mn/Fe"/>
</dbReference>
<dbReference type="PROSITE" id="PS51819">
    <property type="entry name" value="VOC"/>
    <property type="match status" value="2"/>
</dbReference>
<feature type="domain" description="VOC" evidence="1">
    <location>
        <begin position="23"/>
        <end position="137"/>
    </location>
</feature>
<name>A0ABZ2ZYM0_9MICC</name>
<dbReference type="InterPro" id="IPR004360">
    <property type="entry name" value="Glyas_Fos-R_dOase_dom"/>
</dbReference>
<organism evidence="2 3">
    <name type="scientific">Arthrobacter citreus</name>
    <dbReference type="NCBI Taxonomy" id="1670"/>
    <lineage>
        <taxon>Bacteria</taxon>
        <taxon>Bacillati</taxon>
        <taxon>Actinomycetota</taxon>
        <taxon>Actinomycetes</taxon>
        <taxon>Micrococcales</taxon>
        <taxon>Micrococcaceae</taxon>
        <taxon>Arthrobacter</taxon>
    </lineage>
</organism>
<dbReference type="GO" id="GO:0008687">
    <property type="term" value="F:3,4-dihydroxyphenylacetate 2,3-dioxygenase activity"/>
    <property type="evidence" value="ECO:0007669"/>
    <property type="project" value="UniProtKB-EC"/>
</dbReference>
<dbReference type="CDD" id="cd07266">
    <property type="entry name" value="HPCD_N_class_II"/>
    <property type="match status" value="1"/>
</dbReference>
<dbReference type="CDD" id="cd07256">
    <property type="entry name" value="HPCD_C_class_II"/>
    <property type="match status" value="1"/>
</dbReference>
<accession>A0ABZ2ZYM0</accession>
<evidence type="ECO:0000313" key="3">
    <source>
        <dbReference type="Proteomes" id="UP001448858"/>
    </source>
</evidence>
<dbReference type="EMBL" id="CP151657">
    <property type="protein sequence ID" value="WZP17288.1"/>
    <property type="molecule type" value="Genomic_DNA"/>
</dbReference>
<keyword evidence="3" id="KW-1185">Reference proteome</keyword>
<dbReference type="InterPro" id="IPR050383">
    <property type="entry name" value="GlyoxalaseI/FosfomycinResist"/>
</dbReference>
<reference evidence="2 3" key="1">
    <citation type="submission" date="2024-04" db="EMBL/GenBank/DDBJ databases">
        <title>Arthrobacter sp. from Plains bison fecal sample.</title>
        <authorList>
            <person name="Ruzzini A."/>
        </authorList>
    </citation>
    <scope>NUCLEOTIDE SEQUENCE [LARGE SCALE GENOMIC DNA]</scope>
    <source>
        <strain evidence="2 3">EINP1</strain>
    </source>
</reference>
<gene>
    <name evidence="2" type="primary">hpaD</name>
    <name evidence="2" type="ORF">AAE021_06955</name>
</gene>
<dbReference type="InterPro" id="IPR044904">
    <property type="entry name" value="HPCD_C_sf"/>
</dbReference>
<sequence length="371" mass="41976">MSESAINPHPVPTPGINPPDIVRCAYAELVVTDLERSRKFYVDVLGLHVTEEDENAIYLRSLEEFIHHNLVLRQGPVAAVAALAYRVRTPEDVDIAEAYYQELGCRTERRRDGFVKGIGDAVRVEDPLGFPCEFFFETEHVERLTQRYDLYSAGELVRLDHFNQVTPDVPRGRAYLEDLGFRVSEDIKDSDGVTYAAWMHRKHTVHDTALTGGDGPRMHHMAFATHEKHNIIQICDKMGALRISDRIERGPGRHGVSNAFYLYILDPDDHRIEIYTQDYYTGDPDNPTITWDVHDNQRRDWWGNPVVPSWYTEASLVLDLDGNPQPLTARTESSELAVTIGADGFSYTRPADDAGTYEGEAAKGFKIGTQL</sequence>
<dbReference type="EC" id="1.13.11.15" evidence="2"/>
<dbReference type="InterPro" id="IPR029068">
    <property type="entry name" value="Glyas_Bleomycin-R_OHBP_Dase"/>
</dbReference>
<dbReference type="SUPFAM" id="SSF54593">
    <property type="entry name" value="Glyoxalase/Bleomycin resistance protein/Dihydroxybiphenyl dioxygenase"/>
    <property type="match status" value="1"/>
</dbReference>
<dbReference type="Proteomes" id="UP001448858">
    <property type="component" value="Chromosome"/>
</dbReference>
<dbReference type="NCBIfam" id="TIGR02295">
    <property type="entry name" value="HpaD"/>
    <property type="match status" value="1"/>
</dbReference>
<evidence type="ECO:0000313" key="2">
    <source>
        <dbReference type="EMBL" id="WZP17288.1"/>
    </source>
</evidence>
<feature type="domain" description="VOC" evidence="1">
    <location>
        <begin position="158"/>
        <end position="277"/>
    </location>
</feature>
<dbReference type="Pfam" id="PF00903">
    <property type="entry name" value="Glyoxalase"/>
    <property type="match status" value="2"/>
</dbReference>
<dbReference type="Gene3D" id="4.10.1270.10">
    <property type="entry name" value="homoprotocatechuate 2,3-dioxygenase domains"/>
    <property type="match status" value="1"/>
</dbReference>
<dbReference type="RefSeq" id="WP_342024886.1">
    <property type="nucleotide sequence ID" value="NZ_CP151657.1"/>
</dbReference>
<protein>
    <submittedName>
        <fullName evidence="2">3,4-dihydroxyphenylacetate 2,3-dioxygenase</fullName>
        <ecNumber evidence="2">1.13.11.15</ecNumber>
    </submittedName>
</protein>
<dbReference type="PANTHER" id="PTHR21366">
    <property type="entry name" value="GLYOXALASE FAMILY PROTEIN"/>
    <property type="match status" value="1"/>
</dbReference>
<evidence type="ECO:0000259" key="1">
    <source>
        <dbReference type="PROSITE" id="PS51819"/>
    </source>
</evidence>
<dbReference type="Gene3D" id="3.10.180.10">
    <property type="entry name" value="2,3-Dihydroxybiphenyl 1,2-Dioxygenase, domain 1"/>
    <property type="match status" value="2"/>
</dbReference>
<dbReference type="InterPro" id="IPR037523">
    <property type="entry name" value="VOC_core"/>
</dbReference>
<proteinExistence type="predicted"/>
<keyword evidence="2" id="KW-0560">Oxidoreductase</keyword>